<evidence type="ECO:0000313" key="13">
    <source>
        <dbReference type="EMBL" id="RKQ17411.1"/>
    </source>
</evidence>
<keyword evidence="4" id="KW-0808">Transferase</keyword>
<dbReference type="CDD" id="cd00130">
    <property type="entry name" value="PAS"/>
    <property type="match status" value="1"/>
</dbReference>
<dbReference type="SUPFAM" id="SSF55785">
    <property type="entry name" value="PYP-like sensor domain (PAS domain)"/>
    <property type="match status" value="1"/>
</dbReference>
<dbReference type="CDD" id="cd00082">
    <property type="entry name" value="HisKA"/>
    <property type="match status" value="1"/>
</dbReference>
<sequence>MLDWIEYNQGEIIIIWNKVGEIVFISNSVERLLGYKKSELLGRYWREFVSLEEEVDYVKTHFDRLVEKKQRFTVTMDHKDGKCMVTECLSEKIYDEQTQEVYYVSSLKDITDRKETEKLLVRSEKMSVAGQLAAGIAHEIRNPLTSIKGFLQLIQAGVNRKEEYYKIMIEEIEKMEKITSELLFISKPLTDMKQLESVDDMVKDVEHLLATQAKLKNIDIVIAEPITASIFCDKSQIKQVLINLMKNAIEAMNEAGFITLHVHDTDAEVEILVCDEGPGIPHEIINKLGEPFFTTKQSGTGLGIMISKQILESHHGRMEIMNNEGKGTTFKLVFPKYYKRKV</sequence>
<dbReference type="AlphaFoldDB" id="A0A494Z5Y9"/>
<dbReference type="InterPro" id="IPR000014">
    <property type="entry name" value="PAS"/>
</dbReference>
<dbReference type="PANTHER" id="PTHR43065">
    <property type="entry name" value="SENSOR HISTIDINE KINASE"/>
    <property type="match status" value="1"/>
</dbReference>
<evidence type="ECO:0000259" key="10">
    <source>
        <dbReference type="PROSITE" id="PS50109"/>
    </source>
</evidence>
<evidence type="ECO:0000256" key="9">
    <source>
        <dbReference type="ARBA" id="ARBA00023012"/>
    </source>
</evidence>
<dbReference type="NCBIfam" id="TIGR00229">
    <property type="entry name" value="sensory_box"/>
    <property type="match status" value="1"/>
</dbReference>
<dbReference type="Gene3D" id="3.30.565.10">
    <property type="entry name" value="Histidine kinase-like ATPase, C-terminal domain"/>
    <property type="match status" value="1"/>
</dbReference>
<dbReference type="SUPFAM" id="SSF55874">
    <property type="entry name" value="ATPase domain of HSP90 chaperone/DNA topoisomerase II/histidine kinase"/>
    <property type="match status" value="1"/>
</dbReference>
<dbReference type="EMBL" id="RBZO01000005">
    <property type="protein sequence ID" value="RKQ17411.1"/>
    <property type="molecule type" value="Genomic_DNA"/>
</dbReference>
<evidence type="ECO:0000256" key="2">
    <source>
        <dbReference type="ARBA" id="ARBA00012438"/>
    </source>
</evidence>
<dbReference type="FunFam" id="1.10.287.130:FF:000040">
    <property type="entry name" value="PAS domain-containing sensor histidine kinase"/>
    <property type="match status" value="1"/>
</dbReference>
<dbReference type="Pfam" id="PF02518">
    <property type="entry name" value="HATPase_c"/>
    <property type="match status" value="1"/>
</dbReference>
<dbReference type="Pfam" id="PF00512">
    <property type="entry name" value="HisKA"/>
    <property type="match status" value="1"/>
</dbReference>
<dbReference type="InterPro" id="IPR005467">
    <property type="entry name" value="His_kinase_dom"/>
</dbReference>
<comment type="catalytic activity">
    <reaction evidence="1">
        <text>ATP + protein L-histidine = ADP + protein N-phospho-L-histidine.</text>
        <dbReference type="EC" id="2.7.13.3"/>
    </reaction>
</comment>
<evidence type="ECO:0000256" key="4">
    <source>
        <dbReference type="ARBA" id="ARBA00022679"/>
    </source>
</evidence>
<keyword evidence="8" id="KW-0749">Sporulation</keyword>
<dbReference type="PANTHER" id="PTHR43065:SF10">
    <property type="entry name" value="PEROXIDE STRESS-ACTIVATED HISTIDINE KINASE MAK3"/>
    <property type="match status" value="1"/>
</dbReference>
<keyword evidence="14" id="KW-1185">Reference proteome</keyword>
<evidence type="ECO:0000256" key="8">
    <source>
        <dbReference type="ARBA" id="ARBA00022969"/>
    </source>
</evidence>
<dbReference type="SUPFAM" id="SSF47384">
    <property type="entry name" value="Homodimeric domain of signal transducing histidine kinase"/>
    <property type="match status" value="1"/>
</dbReference>
<dbReference type="InterPro" id="IPR004358">
    <property type="entry name" value="Sig_transdc_His_kin-like_C"/>
</dbReference>
<comment type="caution">
    <text evidence="13">The sequence shown here is derived from an EMBL/GenBank/DDBJ whole genome shotgun (WGS) entry which is preliminary data.</text>
</comment>
<dbReference type="Pfam" id="PF13426">
    <property type="entry name" value="PAS_9"/>
    <property type="match status" value="1"/>
</dbReference>
<dbReference type="InterPro" id="IPR036097">
    <property type="entry name" value="HisK_dim/P_sf"/>
</dbReference>
<evidence type="ECO:0000259" key="12">
    <source>
        <dbReference type="PROSITE" id="PS50113"/>
    </source>
</evidence>
<feature type="domain" description="PAS" evidence="11">
    <location>
        <begin position="1"/>
        <end position="69"/>
    </location>
</feature>
<dbReference type="SMART" id="SM00387">
    <property type="entry name" value="HATPase_c"/>
    <property type="match status" value="1"/>
</dbReference>
<dbReference type="EC" id="2.7.13.3" evidence="2"/>
<evidence type="ECO:0000313" key="14">
    <source>
        <dbReference type="Proteomes" id="UP000281813"/>
    </source>
</evidence>
<dbReference type="InterPro" id="IPR003594">
    <property type="entry name" value="HATPase_dom"/>
</dbReference>
<dbReference type="Gene3D" id="1.10.287.130">
    <property type="match status" value="1"/>
</dbReference>
<evidence type="ECO:0000256" key="7">
    <source>
        <dbReference type="ARBA" id="ARBA00022840"/>
    </source>
</evidence>
<name>A0A494Z5Y9_9BACI</name>
<feature type="domain" description="Histidine kinase" evidence="10">
    <location>
        <begin position="135"/>
        <end position="338"/>
    </location>
</feature>
<keyword evidence="3" id="KW-0597">Phosphoprotein</keyword>
<dbReference type="Gene3D" id="3.30.450.20">
    <property type="entry name" value="PAS domain"/>
    <property type="match status" value="1"/>
</dbReference>
<dbReference type="GO" id="GO:0000155">
    <property type="term" value="F:phosphorelay sensor kinase activity"/>
    <property type="evidence" value="ECO:0007669"/>
    <property type="project" value="InterPro"/>
</dbReference>
<evidence type="ECO:0000256" key="1">
    <source>
        <dbReference type="ARBA" id="ARBA00000085"/>
    </source>
</evidence>
<dbReference type="InterPro" id="IPR000700">
    <property type="entry name" value="PAS-assoc_C"/>
</dbReference>
<keyword evidence="7" id="KW-0067">ATP-binding</keyword>
<feature type="domain" description="PAC" evidence="12">
    <location>
        <begin position="70"/>
        <end position="122"/>
    </location>
</feature>
<protein>
    <recommendedName>
        <fullName evidence="2">histidine kinase</fullName>
        <ecNumber evidence="2">2.7.13.3</ecNumber>
    </recommendedName>
</protein>
<keyword evidence="6" id="KW-0418">Kinase</keyword>
<evidence type="ECO:0000256" key="3">
    <source>
        <dbReference type="ARBA" id="ARBA00022553"/>
    </source>
</evidence>
<dbReference type="PRINTS" id="PR00344">
    <property type="entry name" value="BCTRLSENSOR"/>
</dbReference>
<gene>
    <name evidence="13" type="ORF">D8M05_04395</name>
</gene>
<dbReference type="Proteomes" id="UP000281813">
    <property type="component" value="Unassembled WGS sequence"/>
</dbReference>
<organism evidence="13 14">
    <name type="scientific">Oceanobacillus bengalensis</name>
    <dbReference type="NCBI Taxonomy" id="1435466"/>
    <lineage>
        <taxon>Bacteria</taxon>
        <taxon>Bacillati</taxon>
        <taxon>Bacillota</taxon>
        <taxon>Bacilli</taxon>
        <taxon>Bacillales</taxon>
        <taxon>Bacillaceae</taxon>
        <taxon>Oceanobacillus</taxon>
    </lineage>
</organism>
<dbReference type="GO" id="GO:0005524">
    <property type="term" value="F:ATP binding"/>
    <property type="evidence" value="ECO:0007669"/>
    <property type="project" value="UniProtKB-KW"/>
</dbReference>
<dbReference type="SMART" id="SM00388">
    <property type="entry name" value="HisKA"/>
    <property type="match status" value="1"/>
</dbReference>
<proteinExistence type="predicted"/>
<evidence type="ECO:0000256" key="5">
    <source>
        <dbReference type="ARBA" id="ARBA00022741"/>
    </source>
</evidence>
<keyword evidence="5" id="KW-0547">Nucleotide-binding</keyword>
<dbReference type="InterPro" id="IPR035965">
    <property type="entry name" value="PAS-like_dom_sf"/>
</dbReference>
<dbReference type="PROSITE" id="PS50112">
    <property type="entry name" value="PAS"/>
    <property type="match status" value="1"/>
</dbReference>
<dbReference type="OrthoDB" id="9815750at2"/>
<reference evidence="13 14" key="1">
    <citation type="journal article" date="2015" name="Antonie Van Leeuwenhoek">
        <title>Oceanobacillus bengalensis sp. nov., a bacterium isolated from seawater of the Bay of Bengal.</title>
        <authorList>
            <person name="Yongchang O."/>
            <person name="Xiang W."/>
            <person name="Wang G."/>
        </authorList>
    </citation>
    <scope>NUCLEOTIDE SEQUENCE [LARGE SCALE GENOMIC DNA]</scope>
    <source>
        <strain evidence="13 14">MCCC 1K00260</strain>
    </source>
</reference>
<dbReference type="GO" id="GO:0030435">
    <property type="term" value="P:sporulation resulting in formation of a cellular spore"/>
    <property type="evidence" value="ECO:0007669"/>
    <property type="project" value="UniProtKB-KW"/>
</dbReference>
<dbReference type="PROSITE" id="PS50113">
    <property type="entry name" value="PAC"/>
    <property type="match status" value="1"/>
</dbReference>
<dbReference type="InterPro" id="IPR036890">
    <property type="entry name" value="HATPase_C_sf"/>
</dbReference>
<dbReference type="PROSITE" id="PS50109">
    <property type="entry name" value="HIS_KIN"/>
    <property type="match status" value="1"/>
</dbReference>
<evidence type="ECO:0000259" key="11">
    <source>
        <dbReference type="PROSITE" id="PS50112"/>
    </source>
</evidence>
<evidence type="ECO:0000256" key="6">
    <source>
        <dbReference type="ARBA" id="ARBA00022777"/>
    </source>
</evidence>
<accession>A0A494Z5Y9</accession>
<keyword evidence="9" id="KW-0902">Two-component regulatory system</keyword>
<dbReference type="InterPro" id="IPR003661">
    <property type="entry name" value="HisK_dim/P_dom"/>
</dbReference>